<evidence type="ECO:0000256" key="1">
    <source>
        <dbReference type="ARBA" id="ARBA00007447"/>
    </source>
</evidence>
<organism evidence="7 8">
    <name type="scientific">Acaulospora morrowiae</name>
    <dbReference type="NCBI Taxonomy" id="94023"/>
    <lineage>
        <taxon>Eukaryota</taxon>
        <taxon>Fungi</taxon>
        <taxon>Fungi incertae sedis</taxon>
        <taxon>Mucoromycota</taxon>
        <taxon>Glomeromycotina</taxon>
        <taxon>Glomeromycetes</taxon>
        <taxon>Diversisporales</taxon>
        <taxon>Acaulosporaceae</taxon>
        <taxon>Acaulospora</taxon>
    </lineage>
</organism>
<protein>
    <submittedName>
        <fullName evidence="7">7212_t:CDS:1</fullName>
    </submittedName>
</protein>
<gene>
    <name evidence="7" type="ORF">AMORRO_LOCUS7101</name>
</gene>
<feature type="active site" evidence="3">
    <location>
        <position position="259"/>
    </location>
</feature>
<comment type="caution">
    <text evidence="7">The sequence shown here is derived from an EMBL/GenBank/DDBJ whole genome shotgun (WGS) entry which is preliminary data.</text>
</comment>
<evidence type="ECO:0000256" key="5">
    <source>
        <dbReference type="RuleBase" id="RU000454"/>
    </source>
</evidence>
<dbReference type="InterPro" id="IPR034164">
    <property type="entry name" value="Pepsin-like_dom"/>
</dbReference>
<dbReference type="CDD" id="cd05471">
    <property type="entry name" value="pepsin_like"/>
    <property type="match status" value="1"/>
</dbReference>
<keyword evidence="5" id="KW-0645">Protease</keyword>
<feature type="active site" evidence="3">
    <location>
        <position position="77"/>
    </location>
</feature>
<sequence length="388" mass="42701">MQILANPLHESRRDLNNAISDTNKKVIKLPIQYRKQRKFVTLPNSNYGKVALLTKNYEWLAAIDVGTPGQTLNLIVDSGSPETWLVTTSCESCTSGNFYDPNESSTFVYNGSEFAMTYIGGNGPKGYFGSDVVNIGGILVENQTMGLITYSNILVDSDGLLAIGLSASSDYGSTTVFDNMISRGLISEPVYTVKLIKDSQSNAGGEITFGEIDYSEIDGEITYSYLTEDEHWQITVTNVYFDNIPLNLNQSVTYPVAFDTGSQQIMIDGSITEYIISQIPGAAFSMSTEIRDGADVSIYTVPCNTDTTLGPLEFVIEGRRFLMPIKDLILDPLDDDQDTCSFGITGCSSHTVSWIFGAIFIKNYFVIFDQSTSPPRLGVANRYDVVYE</sequence>
<dbReference type="Proteomes" id="UP000789342">
    <property type="component" value="Unassembled WGS sequence"/>
</dbReference>
<dbReference type="PRINTS" id="PR00792">
    <property type="entry name" value="PEPSIN"/>
</dbReference>
<dbReference type="InterPro" id="IPR001461">
    <property type="entry name" value="Aspartic_peptidase_A1"/>
</dbReference>
<feature type="disulfide bond" evidence="4">
    <location>
        <begin position="303"/>
        <end position="340"/>
    </location>
</feature>
<dbReference type="InterPro" id="IPR021109">
    <property type="entry name" value="Peptidase_aspartic_dom_sf"/>
</dbReference>
<proteinExistence type="inferred from homology"/>
<evidence type="ECO:0000256" key="4">
    <source>
        <dbReference type="PIRSR" id="PIRSR601461-2"/>
    </source>
</evidence>
<dbReference type="GO" id="GO:0004190">
    <property type="term" value="F:aspartic-type endopeptidase activity"/>
    <property type="evidence" value="ECO:0007669"/>
    <property type="project" value="UniProtKB-KW"/>
</dbReference>
<feature type="domain" description="Peptidase A1" evidence="6">
    <location>
        <begin position="59"/>
        <end position="380"/>
    </location>
</feature>
<dbReference type="PANTHER" id="PTHR47966">
    <property type="entry name" value="BETA-SITE APP-CLEAVING ENZYME, ISOFORM A-RELATED"/>
    <property type="match status" value="1"/>
</dbReference>
<evidence type="ECO:0000256" key="2">
    <source>
        <dbReference type="ARBA" id="ARBA00022750"/>
    </source>
</evidence>
<evidence type="ECO:0000259" key="6">
    <source>
        <dbReference type="PROSITE" id="PS51767"/>
    </source>
</evidence>
<evidence type="ECO:0000256" key="3">
    <source>
        <dbReference type="PIRSR" id="PIRSR601461-1"/>
    </source>
</evidence>
<evidence type="ECO:0000313" key="8">
    <source>
        <dbReference type="Proteomes" id="UP000789342"/>
    </source>
</evidence>
<dbReference type="InterPro" id="IPR001969">
    <property type="entry name" value="Aspartic_peptidase_AS"/>
</dbReference>
<keyword evidence="4" id="KW-1015">Disulfide bond</keyword>
<dbReference type="GO" id="GO:0006508">
    <property type="term" value="P:proteolysis"/>
    <property type="evidence" value="ECO:0007669"/>
    <property type="project" value="UniProtKB-KW"/>
</dbReference>
<accession>A0A9N9C2F2</accession>
<dbReference type="PROSITE" id="PS51767">
    <property type="entry name" value="PEPTIDASE_A1"/>
    <property type="match status" value="1"/>
</dbReference>
<dbReference type="OrthoDB" id="15189at2759"/>
<dbReference type="PROSITE" id="PS00141">
    <property type="entry name" value="ASP_PROTEASE"/>
    <property type="match status" value="1"/>
</dbReference>
<name>A0A9N9C2F2_9GLOM</name>
<dbReference type="AlphaFoldDB" id="A0A9N9C2F2"/>
<keyword evidence="8" id="KW-1185">Reference proteome</keyword>
<keyword evidence="5" id="KW-0378">Hydrolase</keyword>
<dbReference type="EMBL" id="CAJVPV010005132">
    <property type="protein sequence ID" value="CAG8585379.1"/>
    <property type="molecule type" value="Genomic_DNA"/>
</dbReference>
<comment type="similarity">
    <text evidence="1 5">Belongs to the peptidase A1 family.</text>
</comment>
<dbReference type="PANTHER" id="PTHR47966:SF51">
    <property type="entry name" value="BETA-SITE APP-CLEAVING ENZYME, ISOFORM A-RELATED"/>
    <property type="match status" value="1"/>
</dbReference>
<dbReference type="SUPFAM" id="SSF50630">
    <property type="entry name" value="Acid proteases"/>
    <property type="match status" value="1"/>
</dbReference>
<dbReference type="Gene3D" id="2.40.70.10">
    <property type="entry name" value="Acid Proteases"/>
    <property type="match status" value="2"/>
</dbReference>
<dbReference type="Pfam" id="PF00026">
    <property type="entry name" value="Asp"/>
    <property type="match status" value="1"/>
</dbReference>
<dbReference type="InterPro" id="IPR033121">
    <property type="entry name" value="PEPTIDASE_A1"/>
</dbReference>
<evidence type="ECO:0000313" key="7">
    <source>
        <dbReference type="EMBL" id="CAG8585379.1"/>
    </source>
</evidence>
<reference evidence="7" key="1">
    <citation type="submission" date="2021-06" db="EMBL/GenBank/DDBJ databases">
        <authorList>
            <person name="Kallberg Y."/>
            <person name="Tangrot J."/>
            <person name="Rosling A."/>
        </authorList>
    </citation>
    <scope>NUCLEOTIDE SEQUENCE</scope>
    <source>
        <strain evidence="7">CL551</strain>
    </source>
</reference>
<keyword evidence="2 5" id="KW-0064">Aspartyl protease</keyword>